<dbReference type="SUPFAM" id="SSF51569">
    <property type="entry name" value="Aldolase"/>
    <property type="match status" value="1"/>
</dbReference>
<dbReference type="RefSeq" id="WP_046158374.1">
    <property type="nucleotide sequence ID" value="NZ_CP017707.1"/>
</dbReference>
<reference evidence="1 2" key="1">
    <citation type="submission" date="2016-10" db="EMBL/GenBank/DDBJ databases">
        <title>Chromobacterium muskegensis sp. nov., an insecticidal bacterium isolated from Sphagnum bogs.</title>
        <authorList>
            <person name="Sparks M.E."/>
            <person name="Blackburn M.B."/>
            <person name="Gundersen-Rindal D.E."/>
            <person name="Mitchell A."/>
            <person name="Farrar R."/>
            <person name="Kuhar D."/>
        </authorList>
    </citation>
    <scope>NUCLEOTIDE SEQUENCE [LARGE SCALE GENOMIC DNA]</scope>
    <source>
        <strain evidence="1 2">21-1</strain>
    </source>
</reference>
<dbReference type="InterPro" id="IPR013785">
    <property type="entry name" value="Aldolase_TIM"/>
</dbReference>
<dbReference type="SUPFAM" id="SSF51269">
    <property type="entry name" value="AFP III-like domain"/>
    <property type="match status" value="1"/>
</dbReference>
<dbReference type="PANTHER" id="PTHR42966:SF1">
    <property type="entry name" value="SIALIC ACID SYNTHASE"/>
    <property type="match status" value="1"/>
</dbReference>
<dbReference type="InterPro" id="IPR036732">
    <property type="entry name" value="AFP_Neu5c_C_sf"/>
</dbReference>
<dbReference type="InterPro" id="IPR013132">
    <property type="entry name" value="PseI/NeuA/B-like_N"/>
</dbReference>
<dbReference type="InterPro" id="IPR051690">
    <property type="entry name" value="PseI-like"/>
</dbReference>
<organism evidence="1 2">
    <name type="scientific">Chromobacterium vaccinii</name>
    <dbReference type="NCBI Taxonomy" id="1108595"/>
    <lineage>
        <taxon>Bacteria</taxon>
        <taxon>Pseudomonadati</taxon>
        <taxon>Pseudomonadota</taxon>
        <taxon>Betaproteobacteria</taxon>
        <taxon>Neisseriales</taxon>
        <taxon>Chromobacteriaceae</taxon>
        <taxon>Chromobacterium</taxon>
    </lineage>
</organism>
<dbReference type="AlphaFoldDB" id="A0A1D9LGC0"/>
<protein>
    <submittedName>
        <fullName evidence="1">Spore coat protein</fullName>
    </submittedName>
</protein>
<dbReference type="EMBL" id="CP017707">
    <property type="protein sequence ID" value="AOZ50333.1"/>
    <property type="molecule type" value="Genomic_DNA"/>
</dbReference>
<evidence type="ECO:0000313" key="1">
    <source>
        <dbReference type="EMBL" id="AOZ50333.1"/>
    </source>
</evidence>
<dbReference type="GO" id="GO:0016051">
    <property type="term" value="P:carbohydrate biosynthetic process"/>
    <property type="evidence" value="ECO:0007669"/>
    <property type="project" value="InterPro"/>
</dbReference>
<dbReference type="Proteomes" id="UP000178776">
    <property type="component" value="Chromosome"/>
</dbReference>
<keyword evidence="1" id="KW-0167">Capsid protein</keyword>
<dbReference type="GO" id="GO:0047444">
    <property type="term" value="F:N-acylneuraminate-9-phosphate synthase activity"/>
    <property type="evidence" value="ECO:0007669"/>
    <property type="project" value="TreeGrafter"/>
</dbReference>
<dbReference type="Pfam" id="PF03102">
    <property type="entry name" value="NeuB"/>
    <property type="match status" value="1"/>
</dbReference>
<name>A0A1D9LGC0_9NEIS</name>
<dbReference type="InterPro" id="IPR014710">
    <property type="entry name" value="RmlC-like_jellyroll"/>
</dbReference>
<dbReference type="Pfam" id="PF07883">
    <property type="entry name" value="Cupin_2"/>
    <property type="match status" value="1"/>
</dbReference>
<dbReference type="Gene3D" id="3.90.1210.10">
    <property type="entry name" value="Antifreeze-like/N-acetylneuraminic acid synthase C-terminal domain"/>
    <property type="match status" value="1"/>
</dbReference>
<evidence type="ECO:0000313" key="2">
    <source>
        <dbReference type="Proteomes" id="UP000178776"/>
    </source>
</evidence>
<dbReference type="SUPFAM" id="SSF51182">
    <property type="entry name" value="RmlC-like cupins"/>
    <property type="match status" value="1"/>
</dbReference>
<dbReference type="Gene3D" id="2.60.120.10">
    <property type="entry name" value="Jelly Rolls"/>
    <property type="match status" value="1"/>
</dbReference>
<dbReference type="GeneID" id="68841589"/>
<dbReference type="Gene3D" id="3.20.20.70">
    <property type="entry name" value="Aldolase class I"/>
    <property type="match status" value="1"/>
</dbReference>
<dbReference type="InterPro" id="IPR013974">
    <property type="entry name" value="SAF"/>
</dbReference>
<gene>
    <name evidence="1" type="ORF">BKX93_10200</name>
</gene>
<dbReference type="InterPro" id="IPR011051">
    <property type="entry name" value="RmlC_Cupin_sf"/>
</dbReference>
<dbReference type="InterPro" id="IPR013096">
    <property type="entry name" value="Cupin_2"/>
</dbReference>
<accession>A0A1D9LGC0</accession>
<dbReference type="Pfam" id="PF08666">
    <property type="entry name" value="SAF"/>
    <property type="match status" value="1"/>
</dbReference>
<dbReference type="KEGG" id="cvc:BKX93_10200"/>
<dbReference type="SMART" id="SM00858">
    <property type="entry name" value="SAF"/>
    <property type="match status" value="1"/>
</dbReference>
<dbReference type="STRING" id="1108595.BKX93_10200"/>
<dbReference type="CDD" id="cd11611">
    <property type="entry name" value="SAF"/>
    <property type="match status" value="1"/>
</dbReference>
<proteinExistence type="predicted"/>
<sequence length="495" mass="56335">MSKPLFIFEMANNHMGNVEHGVALIRAIRESCQGFDFDFGFKLQYRNLDTFIHSSFKGRDDVKYVKRFEETRLQPEQMQKLVAEMKANGFKAICTPFDEESVDLIEEHGIEIIKIASCSFTDWPLLERIARSDKPVVASTAGARREDIDKVVSFMLHRGKDLTIMHCVAEYPTPDDHLHLSRIKALRQQYAGVRIGYSTHEDPDLMEPIMLAVAQGATVFEKHVGLPTDQYGINNYSANPEQVRRWLAAAARALAMLGDGEDDAVSETEQASLRSLRRGVFATRPVAAGEALSADNVTFAFPPVEGQLTANEWSKYVRYTAKTPIAADAPIMAADMEPVNLRDKVQKAVEAVKALFKRGKIVVPGRSELEISHHYGMEHFHEYGLTMVTVVNREYCKKLIVMLPGQTHPEQYHHKKEETFIVLYGEMTIWLDDEERQAQAGDVITVQRGVRHRFHSRNGVVFEEISSTHYVDDSYYTDERVSANKDRKTRLTYWM</sequence>
<dbReference type="PANTHER" id="PTHR42966">
    <property type="entry name" value="N-ACETYLNEURAMINATE SYNTHASE"/>
    <property type="match status" value="1"/>
</dbReference>
<keyword evidence="1" id="KW-0946">Virion</keyword>